<organism evidence="6 7">
    <name type="scientific">Aplosporella prunicola CBS 121167</name>
    <dbReference type="NCBI Taxonomy" id="1176127"/>
    <lineage>
        <taxon>Eukaryota</taxon>
        <taxon>Fungi</taxon>
        <taxon>Dikarya</taxon>
        <taxon>Ascomycota</taxon>
        <taxon>Pezizomycotina</taxon>
        <taxon>Dothideomycetes</taxon>
        <taxon>Dothideomycetes incertae sedis</taxon>
        <taxon>Botryosphaeriales</taxon>
        <taxon>Aplosporellaceae</taxon>
        <taxon>Aplosporella</taxon>
    </lineage>
</organism>
<feature type="domain" description="RING-type" evidence="5">
    <location>
        <begin position="35"/>
        <end position="91"/>
    </location>
</feature>
<name>A0A6A6BQB6_9PEZI</name>
<dbReference type="PROSITE" id="PS50089">
    <property type="entry name" value="ZF_RING_2"/>
    <property type="match status" value="1"/>
</dbReference>
<protein>
    <recommendedName>
        <fullName evidence="5">RING-type domain-containing protein</fullName>
    </recommendedName>
</protein>
<evidence type="ECO:0000256" key="3">
    <source>
        <dbReference type="ARBA" id="ARBA00022833"/>
    </source>
</evidence>
<dbReference type="InterPro" id="IPR013083">
    <property type="entry name" value="Znf_RING/FYVE/PHD"/>
</dbReference>
<dbReference type="AlphaFoldDB" id="A0A6A6BQB6"/>
<accession>A0A6A6BQB6</accession>
<gene>
    <name evidence="6" type="ORF">K452DRAFT_296166</name>
</gene>
<keyword evidence="1" id="KW-0479">Metal-binding</keyword>
<dbReference type="Proteomes" id="UP000799438">
    <property type="component" value="Unassembled WGS sequence"/>
</dbReference>
<evidence type="ECO:0000256" key="4">
    <source>
        <dbReference type="PROSITE-ProRule" id="PRU00175"/>
    </source>
</evidence>
<dbReference type="EMBL" id="ML995479">
    <property type="protein sequence ID" value="KAF2144771.1"/>
    <property type="molecule type" value="Genomic_DNA"/>
</dbReference>
<keyword evidence="2 4" id="KW-0863">Zinc-finger</keyword>
<evidence type="ECO:0000256" key="2">
    <source>
        <dbReference type="ARBA" id="ARBA00022771"/>
    </source>
</evidence>
<keyword evidence="3" id="KW-0862">Zinc</keyword>
<dbReference type="InterPro" id="IPR027370">
    <property type="entry name" value="Znf-RING_euk"/>
</dbReference>
<dbReference type="GeneID" id="54299390"/>
<sequence length="253" mass="29006">MPKKPTKYPAKGLTIEELVLPVSVANLKEKGKDCCSICLDEFLEHTDSTEPPETTCKDPVKLSCGHTFGHDCIQAWFYTQDEYKLNCPYCRVKPRTVCTITSPEINMMEHKVIKYRLAYDAYFKNGARDPNIDISPALLRIWGERASETLEHRVSLRPFLLQRPHLYMDLERIFFKEIEDVCTRLGWKEQGPRKPSTTKTVNTNELVSVLCNLIVPALQPELNLNILNHAVHLFGDFLIMVVGKALEENSRVQ</sequence>
<dbReference type="Pfam" id="PF13445">
    <property type="entry name" value="zf-RING_UBOX"/>
    <property type="match status" value="1"/>
</dbReference>
<evidence type="ECO:0000256" key="1">
    <source>
        <dbReference type="ARBA" id="ARBA00022723"/>
    </source>
</evidence>
<dbReference type="GO" id="GO:0008270">
    <property type="term" value="F:zinc ion binding"/>
    <property type="evidence" value="ECO:0007669"/>
    <property type="project" value="UniProtKB-KW"/>
</dbReference>
<keyword evidence="7" id="KW-1185">Reference proteome</keyword>
<dbReference type="RefSeq" id="XP_033400483.1">
    <property type="nucleotide sequence ID" value="XM_033541893.1"/>
</dbReference>
<dbReference type="SMART" id="SM00184">
    <property type="entry name" value="RING"/>
    <property type="match status" value="1"/>
</dbReference>
<dbReference type="OrthoDB" id="2849579at2759"/>
<evidence type="ECO:0000313" key="7">
    <source>
        <dbReference type="Proteomes" id="UP000799438"/>
    </source>
</evidence>
<evidence type="ECO:0000259" key="5">
    <source>
        <dbReference type="PROSITE" id="PS50089"/>
    </source>
</evidence>
<reference evidence="6" key="1">
    <citation type="journal article" date="2020" name="Stud. Mycol.">
        <title>101 Dothideomycetes genomes: a test case for predicting lifestyles and emergence of pathogens.</title>
        <authorList>
            <person name="Haridas S."/>
            <person name="Albert R."/>
            <person name="Binder M."/>
            <person name="Bloem J."/>
            <person name="Labutti K."/>
            <person name="Salamov A."/>
            <person name="Andreopoulos B."/>
            <person name="Baker S."/>
            <person name="Barry K."/>
            <person name="Bills G."/>
            <person name="Bluhm B."/>
            <person name="Cannon C."/>
            <person name="Castanera R."/>
            <person name="Culley D."/>
            <person name="Daum C."/>
            <person name="Ezra D."/>
            <person name="Gonzalez J."/>
            <person name="Henrissat B."/>
            <person name="Kuo A."/>
            <person name="Liang C."/>
            <person name="Lipzen A."/>
            <person name="Lutzoni F."/>
            <person name="Magnuson J."/>
            <person name="Mondo S."/>
            <person name="Nolan M."/>
            <person name="Ohm R."/>
            <person name="Pangilinan J."/>
            <person name="Park H.-J."/>
            <person name="Ramirez L."/>
            <person name="Alfaro M."/>
            <person name="Sun H."/>
            <person name="Tritt A."/>
            <person name="Yoshinaga Y."/>
            <person name="Zwiers L.-H."/>
            <person name="Turgeon B."/>
            <person name="Goodwin S."/>
            <person name="Spatafora J."/>
            <person name="Crous P."/>
            <person name="Grigoriev I."/>
        </authorList>
    </citation>
    <scope>NUCLEOTIDE SEQUENCE</scope>
    <source>
        <strain evidence="6">CBS 121167</strain>
    </source>
</reference>
<evidence type="ECO:0000313" key="6">
    <source>
        <dbReference type="EMBL" id="KAF2144771.1"/>
    </source>
</evidence>
<dbReference type="InterPro" id="IPR001841">
    <property type="entry name" value="Znf_RING"/>
</dbReference>
<dbReference type="SUPFAM" id="SSF57850">
    <property type="entry name" value="RING/U-box"/>
    <property type="match status" value="1"/>
</dbReference>
<dbReference type="Gene3D" id="3.30.40.10">
    <property type="entry name" value="Zinc/RING finger domain, C3HC4 (zinc finger)"/>
    <property type="match status" value="1"/>
</dbReference>
<proteinExistence type="predicted"/>